<comment type="subcellular location">
    <subcellularLocation>
        <location evidence="1">Membrane</location>
        <topology evidence="1">Multi-pass membrane protein</topology>
    </subcellularLocation>
</comment>
<feature type="domain" description="Palmitoyltransferase DHHC" evidence="8">
    <location>
        <begin position="49"/>
        <end position="187"/>
    </location>
</feature>
<dbReference type="GO" id="GO:0019706">
    <property type="term" value="F:protein-cysteine S-palmitoyltransferase activity"/>
    <property type="evidence" value="ECO:0007669"/>
    <property type="project" value="UniProtKB-EC"/>
</dbReference>
<dbReference type="PROSITE" id="PS50216">
    <property type="entry name" value="DHHC"/>
    <property type="match status" value="1"/>
</dbReference>
<dbReference type="AlphaFoldDB" id="X6MSP6"/>
<dbReference type="InterPro" id="IPR039859">
    <property type="entry name" value="PFA4/ZDH16/20/ERF2-like"/>
</dbReference>
<feature type="transmembrane region" description="Helical" evidence="7">
    <location>
        <begin position="6"/>
        <end position="25"/>
    </location>
</feature>
<proteinExistence type="inferred from homology"/>
<keyword evidence="5 7" id="KW-0472">Membrane</keyword>
<evidence type="ECO:0000313" key="9">
    <source>
        <dbReference type="EMBL" id="ETO16854.1"/>
    </source>
</evidence>
<dbReference type="GO" id="GO:0006612">
    <property type="term" value="P:protein targeting to membrane"/>
    <property type="evidence" value="ECO:0007669"/>
    <property type="project" value="TreeGrafter"/>
</dbReference>
<evidence type="ECO:0000313" key="10">
    <source>
        <dbReference type="Proteomes" id="UP000023152"/>
    </source>
</evidence>
<evidence type="ECO:0000256" key="2">
    <source>
        <dbReference type="ARBA" id="ARBA00022679"/>
    </source>
</evidence>
<organism evidence="9 10">
    <name type="scientific">Reticulomyxa filosa</name>
    <dbReference type="NCBI Taxonomy" id="46433"/>
    <lineage>
        <taxon>Eukaryota</taxon>
        <taxon>Sar</taxon>
        <taxon>Rhizaria</taxon>
        <taxon>Retaria</taxon>
        <taxon>Foraminifera</taxon>
        <taxon>Monothalamids</taxon>
        <taxon>Reticulomyxidae</taxon>
        <taxon>Reticulomyxa</taxon>
    </lineage>
</organism>
<evidence type="ECO:0000256" key="1">
    <source>
        <dbReference type="ARBA" id="ARBA00004141"/>
    </source>
</evidence>
<evidence type="ECO:0000259" key="8">
    <source>
        <dbReference type="Pfam" id="PF01529"/>
    </source>
</evidence>
<comment type="caution">
    <text evidence="9">The sequence shown here is derived from an EMBL/GenBank/DDBJ whole genome shotgun (WGS) entry which is preliminary data.</text>
</comment>
<evidence type="ECO:0000256" key="6">
    <source>
        <dbReference type="ARBA" id="ARBA00023315"/>
    </source>
</evidence>
<accession>X6MSP6</accession>
<dbReference type="Proteomes" id="UP000023152">
    <property type="component" value="Unassembled WGS sequence"/>
</dbReference>
<dbReference type="EMBL" id="ASPP01017757">
    <property type="protein sequence ID" value="ETO16854.1"/>
    <property type="molecule type" value="Genomic_DNA"/>
</dbReference>
<evidence type="ECO:0000256" key="7">
    <source>
        <dbReference type="RuleBase" id="RU079119"/>
    </source>
</evidence>
<evidence type="ECO:0000256" key="5">
    <source>
        <dbReference type="ARBA" id="ARBA00023136"/>
    </source>
</evidence>
<dbReference type="GO" id="GO:0005783">
    <property type="term" value="C:endoplasmic reticulum"/>
    <property type="evidence" value="ECO:0007669"/>
    <property type="project" value="TreeGrafter"/>
</dbReference>
<dbReference type="InterPro" id="IPR001594">
    <property type="entry name" value="Palmitoyltrfase_DHHC"/>
</dbReference>
<keyword evidence="4 7" id="KW-1133">Transmembrane helix</keyword>
<reference evidence="9 10" key="1">
    <citation type="journal article" date="2013" name="Curr. Biol.">
        <title>The Genome of the Foraminiferan Reticulomyxa filosa.</title>
        <authorList>
            <person name="Glockner G."/>
            <person name="Hulsmann N."/>
            <person name="Schleicher M."/>
            <person name="Noegel A.A."/>
            <person name="Eichinger L."/>
            <person name="Gallinger C."/>
            <person name="Pawlowski J."/>
            <person name="Sierra R."/>
            <person name="Euteneuer U."/>
            <person name="Pillet L."/>
            <person name="Moustafa A."/>
            <person name="Platzer M."/>
            <person name="Groth M."/>
            <person name="Szafranski K."/>
            <person name="Schliwa M."/>
        </authorList>
    </citation>
    <scope>NUCLEOTIDE SEQUENCE [LARGE SCALE GENOMIC DNA]</scope>
</reference>
<comment type="catalytic activity">
    <reaction evidence="7">
        <text>L-cysteinyl-[protein] + hexadecanoyl-CoA = S-hexadecanoyl-L-cysteinyl-[protein] + CoA</text>
        <dbReference type="Rhea" id="RHEA:36683"/>
        <dbReference type="Rhea" id="RHEA-COMP:10131"/>
        <dbReference type="Rhea" id="RHEA-COMP:11032"/>
        <dbReference type="ChEBI" id="CHEBI:29950"/>
        <dbReference type="ChEBI" id="CHEBI:57287"/>
        <dbReference type="ChEBI" id="CHEBI:57379"/>
        <dbReference type="ChEBI" id="CHEBI:74151"/>
        <dbReference type="EC" id="2.3.1.225"/>
    </reaction>
</comment>
<keyword evidence="6 7" id="KW-0012">Acyltransferase</keyword>
<keyword evidence="3 7" id="KW-0812">Transmembrane</keyword>
<dbReference type="Pfam" id="PF01529">
    <property type="entry name" value="DHHC"/>
    <property type="match status" value="1"/>
</dbReference>
<comment type="similarity">
    <text evidence="7">Belongs to the DHHC palmitoyltransferase family.</text>
</comment>
<evidence type="ECO:0000256" key="3">
    <source>
        <dbReference type="ARBA" id="ARBA00022692"/>
    </source>
</evidence>
<dbReference type="OrthoDB" id="9909019at2759"/>
<evidence type="ECO:0000256" key="4">
    <source>
        <dbReference type="ARBA" id="ARBA00022989"/>
    </source>
</evidence>
<dbReference type="EC" id="2.3.1.225" evidence="7"/>
<gene>
    <name evidence="9" type="ORF">RFI_20486</name>
</gene>
<keyword evidence="2 7" id="KW-0808">Transferase</keyword>
<comment type="domain">
    <text evidence="7">The DHHC domain is required for palmitoyltransferase activity.</text>
</comment>
<name>X6MSP6_RETFI</name>
<dbReference type="GO" id="GO:0016020">
    <property type="term" value="C:membrane"/>
    <property type="evidence" value="ECO:0007669"/>
    <property type="project" value="UniProtKB-SubCell"/>
</dbReference>
<feature type="transmembrane region" description="Helical" evidence="7">
    <location>
        <begin position="147"/>
        <end position="172"/>
    </location>
</feature>
<sequence length="195" mass="22671">MQWSVDVIAGLLMGLTLFFVHRCAWMDPGYIPRSNLPIPHSQEDMTRSDGSRFCDTCCIWRPPRAKHCRFCDACVMGFDHHCPWIGTCVGHRNYRHFAMFLFFISSECIWCCVTGLAYWIELAQDLANKRDDSETRRWTDEFIRAMYLNPMVCFVTVITGFVFLSVASLALYHCQLICLAQTTNENVMFLFLFLC</sequence>
<dbReference type="GO" id="GO:0005794">
    <property type="term" value="C:Golgi apparatus"/>
    <property type="evidence" value="ECO:0007669"/>
    <property type="project" value="TreeGrafter"/>
</dbReference>
<protein>
    <recommendedName>
        <fullName evidence="7">Palmitoyltransferase</fullName>
        <ecNumber evidence="7">2.3.1.225</ecNumber>
    </recommendedName>
</protein>
<dbReference type="PANTHER" id="PTHR22883">
    <property type="entry name" value="ZINC FINGER DHHC DOMAIN CONTAINING PROTEIN"/>
    <property type="match status" value="1"/>
</dbReference>
<keyword evidence="10" id="KW-1185">Reference proteome</keyword>
<feature type="transmembrane region" description="Helical" evidence="7">
    <location>
        <begin position="100"/>
        <end position="120"/>
    </location>
</feature>